<dbReference type="PANTHER" id="PTHR30055">
    <property type="entry name" value="HTH-TYPE TRANSCRIPTIONAL REGULATOR RUTR"/>
    <property type="match status" value="1"/>
</dbReference>
<protein>
    <submittedName>
        <fullName evidence="5">TetR/AcrR family transcriptional regulator</fullName>
    </submittedName>
</protein>
<dbReference type="PRINTS" id="PR00455">
    <property type="entry name" value="HTHTETR"/>
</dbReference>
<dbReference type="SUPFAM" id="SSF46689">
    <property type="entry name" value="Homeodomain-like"/>
    <property type="match status" value="1"/>
</dbReference>
<dbReference type="PANTHER" id="PTHR30055:SF153">
    <property type="entry name" value="HTH-TYPE TRANSCRIPTIONAL REPRESSOR RV3405C"/>
    <property type="match status" value="1"/>
</dbReference>
<evidence type="ECO:0000259" key="4">
    <source>
        <dbReference type="PROSITE" id="PS50977"/>
    </source>
</evidence>
<dbReference type="InterPro" id="IPR050109">
    <property type="entry name" value="HTH-type_TetR-like_transc_reg"/>
</dbReference>
<evidence type="ECO:0000256" key="1">
    <source>
        <dbReference type="ARBA" id="ARBA00023125"/>
    </source>
</evidence>
<dbReference type="EMBL" id="BAAAGS010000007">
    <property type="protein sequence ID" value="GAA0517481.1"/>
    <property type="molecule type" value="Genomic_DNA"/>
</dbReference>
<proteinExistence type="predicted"/>
<dbReference type="InterPro" id="IPR009057">
    <property type="entry name" value="Homeodomain-like_sf"/>
</dbReference>
<evidence type="ECO:0000256" key="3">
    <source>
        <dbReference type="SAM" id="MobiDB-lite"/>
    </source>
</evidence>
<accession>A0ABN1CEA3</accession>
<keyword evidence="6" id="KW-1185">Reference proteome</keyword>
<name>A0ABN1CEA3_SACER</name>
<comment type="caution">
    <text evidence="5">The sequence shown here is derived from an EMBL/GenBank/DDBJ whole genome shotgun (WGS) entry which is preliminary data.</text>
</comment>
<sequence>MLSARALKTRPRPGGGATAASASGAPAPLPRRRLWPTMTTFDEAFLDDLRSMPEPGDESVRRILDAGLACFVTHGIRRTTMNRIAERAGLGVATVYRRFPQKDQLVQAVLLREVRAFIAGVDAKIARVATPEEQMAEGFTAFVTGVARSPLLLRAMTSEPETALPFMTARGEPVLALGRGFIAGNIRRWQRQGAVADFDAELVAEIFARLAHSLVLTPGGLIPSADDDTTRAFARRHLVPLLRPGEE</sequence>
<dbReference type="Gene3D" id="1.10.357.10">
    <property type="entry name" value="Tetracycline Repressor, domain 2"/>
    <property type="match status" value="1"/>
</dbReference>
<organism evidence="5 6">
    <name type="scientific">Saccharopolyspora erythraea</name>
    <name type="common">Streptomyces erythraeus</name>
    <dbReference type="NCBI Taxonomy" id="1836"/>
    <lineage>
        <taxon>Bacteria</taxon>
        <taxon>Bacillati</taxon>
        <taxon>Actinomycetota</taxon>
        <taxon>Actinomycetes</taxon>
        <taxon>Pseudonocardiales</taxon>
        <taxon>Pseudonocardiaceae</taxon>
        <taxon>Saccharopolyspora</taxon>
    </lineage>
</organism>
<evidence type="ECO:0000256" key="2">
    <source>
        <dbReference type="PROSITE-ProRule" id="PRU00335"/>
    </source>
</evidence>
<dbReference type="Pfam" id="PF00440">
    <property type="entry name" value="TetR_N"/>
    <property type="match status" value="1"/>
</dbReference>
<reference evidence="5 6" key="1">
    <citation type="journal article" date="2019" name="Int. J. Syst. Evol. Microbiol.">
        <title>The Global Catalogue of Microorganisms (GCM) 10K type strain sequencing project: providing services to taxonomists for standard genome sequencing and annotation.</title>
        <authorList>
            <consortium name="The Broad Institute Genomics Platform"/>
            <consortium name="The Broad Institute Genome Sequencing Center for Infectious Disease"/>
            <person name="Wu L."/>
            <person name="Ma J."/>
        </authorList>
    </citation>
    <scope>NUCLEOTIDE SEQUENCE [LARGE SCALE GENOMIC DNA]</scope>
    <source>
        <strain evidence="5 6">JCM 10303</strain>
    </source>
</reference>
<keyword evidence="1 2" id="KW-0238">DNA-binding</keyword>
<evidence type="ECO:0000313" key="6">
    <source>
        <dbReference type="Proteomes" id="UP001500729"/>
    </source>
</evidence>
<feature type="domain" description="HTH tetR-type" evidence="4">
    <location>
        <begin position="57"/>
        <end position="117"/>
    </location>
</feature>
<feature type="DNA-binding region" description="H-T-H motif" evidence="2">
    <location>
        <begin position="80"/>
        <end position="99"/>
    </location>
</feature>
<dbReference type="PROSITE" id="PS50977">
    <property type="entry name" value="HTH_TETR_2"/>
    <property type="match status" value="1"/>
</dbReference>
<dbReference type="Proteomes" id="UP001500729">
    <property type="component" value="Unassembled WGS sequence"/>
</dbReference>
<evidence type="ECO:0000313" key="5">
    <source>
        <dbReference type="EMBL" id="GAA0517481.1"/>
    </source>
</evidence>
<feature type="region of interest" description="Disordered" evidence="3">
    <location>
        <begin position="1"/>
        <end position="32"/>
    </location>
</feature>
<gene>
    <name evidence="5" type="ORF">GCM10009533_15750</name>
</gene>
<dbReference type="InterPro" id="IPR001647">
    <property type="entry name" value="HTH_TetR"/>
</dbReference>